<dbReference type="EMBL" id="JANQBD010000016">
    <property type="protein sequence ID" value="MCR8633826.1"/>
    <property type="molecule type" value="Genomic_DNA"/>
</dbReference>
<sequence>MKIKRIATVRSTAGFSQVFPIAVVILLFSSYKIQGDNKITKANTGVSPKLAEPSVPTVEPFHFQTRLKNRKKQLIHIIESMLCRT</sequence>
<gene>
    <name evidence="1" type="ORF">NV381_21805</name>
</gene>
<keyword evidence="2" id="KW-1185">Reference proteome</keyword>
<evidence type="ECO:0000313" key="2">
    <source>
        <dbReference type="Proteomes" id="UP001300012"/>
    </source>
</evidence>
<protein>
    <submittedName>
        <fullName evidence="1">Uncharacterized protein</fullName>
    </submittedName>
</protein>
<name>A0ABT1YKY4_9BACL</name>
<dbReference type="RefSeq" id="WP_258215392.1">
    <property type="nucleotide sequence ID" value="NZ_JANQBD010000016.1"/>
</dbReference>
<proteinExistence type="predicted"/>
<accession>A0ABT1YKY4</accession>
<reference evidence="1 2" key="1">
    <citation type="submission" date="2022-08" db="EMBL/GenBank/DDBJ databases">
        <title>Paenibacillus endoradicis sp. nov., Paenibacillus radicibacter sp. nov and Paenibacillus pararadicis sp. nov., three cold-adapted plant growth-promoting bacteria isolated from root of Larix gmelinii in Great Khingan.</title>
        <authorList>
            <person name="Xue H."/>
        </authorList>
    </citation>
    <scope>NUCLEOTIDE SEQUENCE [LARGE SCALE GENOMIC DNA]</scope>
    <source>
        <strain evidence="1 2">N5-1-1-5</strain>
    </source>
</reference>
<comment type="caution">
    <text evidence="1">The sequence shown here is derived from an EMBL/GenBank/DDBJ whole genome shotgun (WGS) entry which is preliminary data.</text>
</comment>
<dbReference type="Proteomes" id="UP001300012">
    <property type="component" value="Unassembled WGS sequence"/>
</dbReference>
<organism evidence="1 2">
    <name type="scientific">Paenibacillus radicis</name>
    <name type="common">ex Xue et al. 2023</name>
    <dbReference type="NCBI Taxonomy" id="2972489"/>
    <lineage>
        <taxon>Bacteria</taxon>
        <taxon>Bacillati</taxon>
        <taxon>Bacillota</taxon>
        <taxon>Bacilli</taxon>
        <taxon>Bacillales</taxon>
        <taxon>Paenibacillaceae</taxon>
        <taxon>Paenibacillus</taxon>
    </lineage>
</organism>
<evidence type="ECO:0000313" key="1">
    <source>
        <dbReference type="EMBL" id="MCR8633826.1"/>
    </source>
</evidence>